<dbReference type="InterPro" id="IPR001005">
    <property type="entry name" value="SANT/Myb"/>
</dbReference>
<dbReference type="InterPro" id="IPR009057">
    <property type="entry name" value="Homeodomain-like_sf"/>
</dbReference>
<keyword evidence="3" id="KW-0238">DNA-binding</keyword>
<feature type="domain" description="Myb-like" evidence="7">
    <location>
        <begin position="11"/>
        <end position="59"/>
    </location>
</feature>
<dbReference type="AlphaFoldDB" id="A0A178UIP7"/>
<dbReference type="GO" id="GO:0005634">
    <property type="term" value="C:nucleus"/>
    <property type="evidence" value="ECO:0007669"/>
    <property type="project" value="UniProtKB-SubCell"/>
</dbReference>
<evidence type="ECO:0000313" key="10">
    <source>
        <dbReference type="EMBL" id="OAO92551.1"/>
    </source>
</evidence>
<dbReference type="Pfam" id="PF00249">
    <property type="entry name" value="Myb_DNA-binding"/>
    <property type="match status" value="2"/>
</dbReference>
<evidence type="ECO:0000256" key="1">
    <source>
        <dbReference type="ARBA" id="ARBA00004123"/>
    </source>
</evidence>
<dbReference type="Proteomes" id="UP000078284">
    <property type="component" value="Chromosome 5"/>
</dbReference>
<feature type="domain" description="HTH myb-type" evidence="9">
    <location>
        <begin position="114"/>
        <end position="170"/>
    </location>
</feature>
<dbReference type="InterPro" id="IPR017884">
    <property type="entry name" value="SANT_dom"/>
</dbReference>
<dbReference type="PROSITE" id="PS51294">
    <property type="entry name" value="HTH_MYB"/>
    <property type="match status" value="2"/>
</dbReference>
<reference evidence="11" key="1">
    <citation type="journal article" date="2016" name="Proc. Natl. Acad. Sci. U.S.A.">
        <title>Chromosome-level assembly of Arabidopsis thaliana Ler reveals the extent of translocation and inversion polymorphisms.</title>
        <authorList>
            <person name="Zapata L."/>
            <person name="Ding J."/>
            <person name="Willing E.M."/>
            <person name="Hartwig B."/>
            <person name="Bezdan D."/>
            <person name="Jiao W.B."/>
            <person name="Patel V."/>
            <person name="Velikkakam James G."/>
            <person name="Koornneef M."/>
            <person name="Ossowski S."/>
            <person name="Schneeberger K."/>
        </authorList>
    </citation>
    <scope>NUCLEOTIDE SEQUENCE [LARGE SCALE GENOMIC DNA]</scope>
    <source>
        <strain evidence="11">cv. Landsberg erecta</strain>
    </source>
</reference>
<dbReference type="SUPFAM" id="SSF46689">
    <property type="entry name" value="Homeodomain-like"/>
    <property type="match status" value="2"/>
</dbReference>
<organism evidence="10 11">
    <name type="scientific">Arabidopsis thaliana</name>
    <name type="common">Mouse-ear cress</name>
    <dbReference type="NCBI Taxonomy" id="3702"/>
    <lineage>
        <taxon>Eukaryota</taxon>
        <taxon>Viridiplantae</taxon>
        <taxon>Streptophyta</taxon>
        <taxon>Embryophyta</taxon>
        <taxon>Tracheophyta</taxon>
        <taxon>Spermatophyta</taxon>
        <taxon>Magnoliopsida</taxon>
        <taxon>eudicotyledons</taxon>
        <taxon>Gunneridae</taxon>
        <taxon>Pentapetalae</taxon>
        <taxon>rosids</taxon>
        <taxon>malvids</taxon>
        <taxon>Brassicales</taxon>
        <taxon>Brassicaceae</taxon>
        <taxon>Camelineae</taxon>
        <taxon>Arabidopsis</taxon>
    </lineage>
</organism>
<evidence type="ECO:0000256" key="6">
    <source>
        <dbReference type="SAM" id="MobiDB-lite"/>
    </source>
</evidence>
<evidence type="ECO:0000256" key="2">
    <source>
        <dbReference type="ARBA" id="ARBA00023015"/>
    </source>
</evidence>
<gene>
    <name evidence="10" type="ordered locus">AXX17_At5g23220</name>
</gene>
<evidence type="ECO:0000256" key="3">
    <source>
        <dbReference type="ARBA" id="ARBA00023125"/>
    </source>
</evidence>
<dbReference type="CDD" id="cd00167">
    <property type="entry name" value="SANT"/>
    <property type="match status" value="2"/>
</dbReference>
<keyword evidence="4" id="KW-0804">Transcription</keyword>
<feature type="domain" description="Myb-like" evidence="7">
    <location>
        <begin position="114"/>
        <end position="166"/>
    </location>
</feature>
<dbReference type="PANTHER" id="PTHR44042:SF67">
    <property type="entry name" value="MYB-LIKE PROTEIN I"/>
    <property type="match status" value="1"/>
</dbReference>
<evidence type="ECO:0000256" key="5">
    <source>
        <dbReference type="ARBA" id="ARBA00023242"/>
    </source>
</evidence>
<dbReference type="InterPro" id="IPR017930">
    <property type="entry name" value="Myb_dom"/>
</dbReference>
<dbReference type="GO" id="GO:0010468">
    <property type="term" value="P:regulation of gene expression"/>
    <property type="evidence" value="ECO:0007669"/>
    <property type="project" value="UniProtKB-ARBA"/>
</dbReference>
<comment type="caution">
    <text evidence="10">The sequence shown here is derived from an EMBL/GenBank/DDBJ whole genome shotgun (WGS) entry which is preliminary data.</text>
</comment>
<dbReference type="FunFam" id="1.10.10.60:FF:000154">
    <property type="entry name" value="Transcription factor SRM1"/>
    <property type="match status" value="1"/>
</dbReference>
<name>A0A178UIP7_ARATH</name>
<keyword evidence="5" id="KW-0539">Nucleus</keyword>
<proteinExistence type="predicted"/>
<dbReference type="FunFam" id="1.10.10.60:FF:000009">
    <property type="entry name" value="transcription factor MYB1R1"/>
    <property type="match status" value="1"/>
</dbReference>
<dbReference type="InterPro" id="IPR006447">
    <property type="entry name" value="Myb_dom_plants"/>
</dbReference>
<evidence type="ECO:0000256" key="4">
    <source>
        <dbReference type="ARBA" id="ARBA00023163"/>
    </source>
</evidence>
<dbReference type="GO" id="GO:0003677">
    <property type="term" value="F:DNA binding"/>
    <property type="evidence" value="ECO:0007669"/>
    <property type="project" value="UniProtKB-KW"/>
</dbReference>
<feature type="compositionally biased region" description="Basic residues" evidence="6">
    <location>
        <begin position="103"/>
        <end position="119"/>
    </location>
</feature>
<feature type="region of interest" description="Disordered" evidence="6">
    <location>
        <begin position="97"/>
        <end position="119"/>
    </location>
</feature>
<evidence type="ECO:0000259" key="7">
    <source>
        <dbReference type="PROSITE" id="PS50090"/>
    </source>
</evidence>
<feature type="domain" description="HTH myb-type" evidence="9">
    <location>
        <begin position="12"/>
        <end position="63"/>
    </location>
</feature>
<evidence type="ECO:0000259" key="9">
    <source>
        <dbReference type="PROSITE" id="PS51294"/>
    </source>
</evidence>
<dbReference type="Gene3D" id="1.10.10.60">
    <property type="entry name" value="Homeodomain-like"/>
    <property type="match status" value="2"/>
</dbReference>
<dbReference type="NCBIfam" id="TIGR01557">
    <property type="entry name" value="myb_SHAQKYF"/>
    <property type="match status" value="1"/>
</dbReference>
<comment type="subcellular location">
    <subcellularLocation>
        <location evidence="1">Nucleus</location>
    </subcellularLocation>
</comment>
<keyword evidence="2" id="KW-0805">Transcription regulation</keyword>
<dbReference type="SMART" id="SM00717">
    <property type="entry name" value="SANT"/>
    <property type="match status" value="2"/>
</dbReference>
<evidence type="ECO:0000259" key="8">
    <source>
        <dbReference type="PROSITE" id="PS51293"/>
    </source>
</evidence>
<protein>
    <submittedName>
        <fullName evidence="10">Uncharacterized protein</fullName>
    </submittedName>
</protein>
<dbReference type="PROSITE" id="PS51293">
    <property type="entry name" value="SANT"/>
    <property type="match status" value="1"/>
</dbReference>
<dbReference type="PANTHER" id="PTHR44042">
    <property type="entry name" value="DUPLICATED HOMEODOMAIN-LIKE SUPERFAMILY PROTEIN-RELATED"/>
    <property type="match status" value="1"/>
</dbReference>
<dbReference type="ExpressionAtlas" id="A0A178UIP7">
    <property type="expression patterns" value="baseline and differential"/>
</dbReference>
<dbReference type="PROSITE" id="PS50090">
    <property type="entry name" value="MYB_LIKE"/>
    <property type="match status" value="2"/>
</dbReference>
<dbReference type="EMBL" id="LUHQ01000005">
    <property type="protein sequence ID" value="OAO92551.1"/>
    <property type="molecule type" value="Genomic_DNA"/>
</dbReference>
<evidence type="ECO:0000313" key="11">
    <source>
        <dbReference type="Proteomes" id="UP000078284"/>
    </source>
</evidence>
<sequence>MNLGQEISVGSSWSKDDDIAFEKALAIYNDKTEIRWKKIATVVPGKTLEQVIEHYNILARDVMLIESGCVRLPDYDDFLEEPNHNAFGKERSILEGGNDRKYESKHKGKSKLKQKRRRGVPWKPFEHRQFLHGLKKYGKGDWRSISRHCVVTRTSTQVASHAQKYFAHINSEDKKRKRPSIHDITIAENKSISTKQRPITWQKINNNGATASNTQANQTTLQPSLDIPIYGTHNNIWNAQATQVISQPSQNHPTYDAPIIWNTQVASQPSANIPMYGTSTISQPMVGPMLSPFGTNLNHLAPSHMTSGVQHDSVPYYSGPSAPINMDSITYNIDLYN</sequence>
<accession>A0A178UIP7</accession>
<feature type="domain" description="SANT" evidence="8">
    <location>
        <begin position="8"/>
        <end position="63"/>
    </location>
</feature>